<accession>A0AAX4JY28</accession>
<reference evidence="2 3" key="1">
    <citation type="submission" date="2024-01" db="EMBL/GenBank/DDBJ databases">
        <title>Comparative genomics of Cryptococcus and Kwoniella reveals pathogenesis evolution and contrasting modes of karyotype evolution via chromosome fusion or intercentromeric recombination.</title>
        <authorList>
            <person name="Coelho M.A."/>
            <person name="David-Palma M."/>
            <person name="Shea T."/>
            <person name="Bowers K."/>
            <person name="McGinley-Smith S."/>
            <person name="Mohammad A.W."/>
            <person name="Gnirke A."/>
            <person name="Yurkov A.M."/>
            <person name="Nowrousian M."/>
            <person name="Sun S."/>
            <person name="Cuomo C.A."/>
            <person name="Heitman J."/>
        </authorList>
    </citation>
    <scope>NUCLEOTIDE SEQUENCE [LARGE SCALE GENOMIC DNA]</scope>
    <source>
        <strain evidence="2 3">CBS 6074</strain>
    </source>
</reference>
<sequence length="302" mass="34665">MVQRKELIRIADLDVGSQEKSSYQAESEYKESVRRYGYSDRRTRIKRSEWENAEIERREAYNKRYMNEHGADWIERKMSKLELDKSHLSVGLTTRTENWFEKLSAYDPSFREYLESIDKMTQLLGIRNLIENDTQEIPAVNEAENRGPDIPIQDSAQVSRWSDFSSNSYTVPDFDCNVDQDYQTTEVQNRFSAGDLATGQEVNGLLFPSTDDQSSPTLDRDSSYHSSQSDRRSISGVRHLHENRSSSTDDSIRFMAAHPTATNVNTNAESEDPMNIQESIKSKLSRALNKIPKKLNTSLVIG</sequence>
<proteinExistence type="predicted"/>
<dbReference type="RefSeq" id="XP_066077020.1">
    <property type="nucleotide sequence ID" value="XM_066220923.1"/>
</dbReference>
<feature type="compositionally biased region" description="Basic and acidic residues" evidence="1">
    <location>
        <begin position="218"/>
        <end position="244"/>
    </location>
</feature>
<dbReference type="GeneID" id="91095860"/>
<dbReference type="AlphaFoldDB" id="A0AAX4JY28"/>
<feature type="region of interest" description="Disordered" evidence="1">
    <location>
        <begin position="204"/>
        <end position="250"/>
    </location>
</feature>
<gene>
    <name evidence="2" type="ORF">L201_005190</name>
</gene>
<evidence type="ECO:0000256" key="1">
    <source>
        <dbReference type="SAM" id="MobiDB-lite"/>
    </source>
</evidence>
<dbReference type="Proteomes" id="UP001355207">
    <property type="component" value="Chromosome 6"/>
</dbReference>
<dbReference type="EMBL" id="CP144103">
    <property type="protein sequence ID" value="WWC90257.1"/>
    <property type="molecule type" value="Genomic_DNA"/>
</dbReference>
<keyword evidence="3" id="KW-1185">Reference proteome</keyword>
<protein>
    <recommendedName>
        <fullName evidence="4">BZIP domain-containing protein</fullName>
    </recommendedName>
</protein>
<evidence type="ECO:0008006" key="4">
    <source>
        <dbReference type="Google" id="ProtNLM"/>
    </source>
</evidence>
<organism evidence="2 3">
    <name type="scientific">Kwoniella dendrophila CBS 6074</name>
    <dbReference type="NCBI Taxonomy" id="1295534"/>
    <lineage>
        <taxon>Eukaryota</taxon>
        <taxon>Fungi</taxon>
        <taxon>Dikarya</taxon>
        <taxon>Basidiomycota</taxon>
        <taxon>Agaricomycotina</taxon>
        <taxon>Tremellomycetes</taxon>
        <taxon>Tremellales</taxon>
        <taxon>Cryptococcaceae</taxon>
        <taxon>Kwoniella</taxon>
    </lineage>
</organism>
<name>A0AAX4JY28_9TREE</name>
<evidence type="ECO:0000313" key="3">
    <source>
        <dbReference type="Proteomes" id="UP001355207"/>
    </source>
</evidence>
<evidence type="ECO:0000313" key="2">
    <source>
        <dbReference type="EMBL" id="WWC90257.1"/>
    </source>
</evidence>